<comment type="caution">
    <text evidence="2">The sequence shown here is derived from an EMBL/GenBank/DDBJ whole genome shotgun (WGS) entry which is preliminary data.</text>
</comment>
<dbReference type="Proteomes" id="UP000239899">
    <property type="component" value="Unassembled WGS sequence"/>
</dbReference>
<gene>
    <name evidence="2" type="ORF">C2E21_0146</name>
</gene>
<keyword evidence="1" id="KW-0732">Signal</keyword>
<dbReference type="EMBL" id="LHPG02000001">
    <property type="protein sequence ID" value="PRW61040.1"/>
    <property type="molecule type" value="Genomic_DNA"/>
</dbReference>
<keyword evidence="3" id="KW-1185">Reference proteome</keyword>
<protein>
    <submittedName>
        <fullName evidence="2">Succinylglutamate desuccinylase</fullName>
    </submittedName>
</protein>
<reference evidence="2 3" key="1">
    <citation type="journal article" date="2018" name="Plant J.">
        <title>Genome sequences of Chlorella sorokiniana UTEX 1602 and Micractinium conductrix SAG 241.80: implications to maltose excretion by a green alga.</title>
        <authorList>
            <person name="Arriola M.B."/>
            <person name="Velmurugan N."/>
            <person name="Zhang Y."/>
            <person name="Plunkett M.H."/>
            <person name="Hondzo H."/>
            <person name="Barney B.M."/>
        </authorList>
    </citation>
    <scope>NUCLEOTIDE SEQUENCE [LARGE SCALE GENOMIC DNA]</scope>
    <source>
        <strain evidence="3">UTEX 1602</strain>
    </source>
</reference>
<name>A0A2P6U3Y9_CHLSO</name>
<feature type="chain" id="PRO_5015135670" evidence="1">
    <location>
        <begin position="28"/>
        <end position="230"/>
    </location>
</feature>
<dbReference type="OrthoDB" id="10450750at2759"/>
<evidence type="ECO:0000313" key="2">
    <source>
        <dbReference type="EMBL" id="PRW61040.1"/>
    </source>
</evidence>
<dbReference type="AlphaFoldDB" id="A0A2P6U3Y9"/>
<organism evidence="2 3">
    <name type="scientific">Chlorella sorokiniana</name>
    <name type="common">Freshwater green alga</name>
    <dbReference type="NCBI Taxonomy" id="3076"/>
    <lineage>
        <taxon>Eukaryota</taxon>
        <taxon>Viridiplantae</taxon>
        <taxon>Chlorophyta</taxon>
        <taxon>core chlorophytes</taxon>
        <taxon>Trebouxiophyceae</taxon>
        <taxon>Chlorellales</taxon>
        <taxon>Chlorellaceae</taxon>
        <taxon>Chlorella clade</taxon>
        <taxon>Chlorella</taxon>
    </lineage>
</organism>
<sequence>MEQRTIGCCAALLLVLVAPPLARPAAGQSLYSPGLSQEQAAQLTGFWRYQNRTQGTFCLFGVVWDDIMAEAAAKGADAINATEILADALAATSFFIEGGILIPAVDAATGVFAGYFITEDIIPPRPDRPPFPLVSRLVGKARPGQDPNWMTWQGWYGNTSSLLQGVVQAGEDGQLVMDFLSSGGLAVKQSLPTDNQHACEYYLAKEEGASVEEMLAGLAAKLPASLDGGI</sequence>
<proteinExistence type="predicted"/>
<accession>A0A2P6U3Y9</accession>
<evidence type="ECO:0000256" key="1">
    <source>
        <dbReference type="SAM" id="SignalP"/>
    </source>
</evidence>
<evidence type="ECO:0000313" key="3">
    <source>
        <dbReference type="Proteomes" id="UP000239899"/>
    </source>
</evidence>
<feature type="signal peptide" evidence="1">
    <location>
        <begin position="1"/>
        <end position="27"/>
    </location>
</feature>